<dbReference type="Pfam" id="PF04669">
    <property type="entry name" value="PBDC1"/>
    <property type="match status" value="1"/>
</dbReference>
<feature type="domain" description="Polysaccharide biosynthesis" evidence="1">
    <location>
        <begin position="1"/>
        <end position="71"/>
    </location>
</feature>
<evidence type="ECO:0000313" key="2">
    <source>
        <dbReference type="EMBL" id="KAH8980674.1"/>
    </source>
</evidence>
<dbReference type="InterPro" id="IPR023139">
    <property type="entry name" value="PBDC1-like_dom_sf"/>
</dbReference>
<dbReference type="InterPro" id="IPR021148">
    <property type="entry name" value="Polysacc_synth_dom"/>
</dbReference>
<keyword evidence="3" id="KW-1185">Reference proteome</keyword>
<name>A0AAD4L707_9AGAM</name>
<gene>
    <name evidence="2" type="ORF">EDB92DRAFT_1805612</name>
</gene>
<feature type="non-terminal residue" evidence="2">
    <location>
        <position position="1"/>
    </location>
</feature>
<comment type="caution">
    <text evidence="2">The sequence shown here is derived from an EMBL/GenBank/DDBJ whole genome shotgun (WGS) entry which is preliminary data.</text>
</comment>
<organism evidence="2 3">
    <name type="scientific">Lactarius akahatsu</name>
    <dbReference type="NCBI Taxonomy" id="416441"/>
    <lineage>
        <taxon>Eukaryota</taxon>
        <taxon>Fungi</taxon>
        <taxon>Dikarya</taxon>
        <taxon>Basidiomycota</taxon>
        <taxon>Agaricomycotina</taxon>
        <taxon>Agaricomycetes</taxon>
        <taxon>Russulales</taxon>
        <taxon>Russulaceae</taxon>
        <taxon>Lactarius</taxon>
    </lineage>
</organism>
<evidence type="ECO:0000259" key="1">
    <source>
        <dbReference type="Pfam" id="PF04669"/>
    </source>
</evidence>
<evidence type="ECO:0000313" key="3">
    <source>
        <dbReference type="Proteomes" id="UP001201163"/>
    </source>
</evidence>
<protein>
    <recommendedName>
        <fullName evidence="1">Polysaccharide biosynthesis domain-containing protein</fullName>
    </recommendedName>
</protein>
<dbReference type="AlphaFoldDB" id="A0AAD4L707"/>
<dbReference type="Proteomes" id="UP001201163">
    <property type="component" value="Unassembled WGS sequence"/>
</dbReference>
<accession>A0AAD4L707</accession>
<dbReference type="Gene3D" id="1.10.3560.10">
    <property type="entry name" value="yst0336 like domain"/>
    <property type="match status" value="1"/>
</dbReference>
<proteinExistence type="predicted"/>
<reference evidence="2" key="1">
    <citation type="submission" date="2022-01" db="EMBL/GenBank/DDBJ databases">
        <title>Comparative genomics reveals a dynamic genome evolution in the ectomycorrhizal milk-cap (Lactarius) mushrooms.</title>
        <authorList>
            <consortium name="DOE Joint Genome Institute"/>
            <person name="Lebreton A."/>
            <person name="Tang N."/>
            <person name="Kuo A."/>
            <person name="LaButti K."/>
            <person name="Drula E."/>
            <person name="Barry K."/>
            <person name="Clum A."/>
            <person name="Lipzen A."/>
            <person name="Mousain D."/>
            <person name="Ng V."/>
            <person name="Wang R."/>
            <person name="Wang X."/>
            <person name="Dai Y."/>
            <person name="Henrissat B."/>
            <person name="Grigoriev I.V."/>
            <person name="Guerin-Laguette A."/>
            <person name="Yu F."/>
            <person name="Martin F.M."/>
        </authorList>
    </citation>
    <scope>NUCLEOTIDE SEQUENCE</scope>
    <source>
        <strain evidence="2">QP</strain>
    </source>
</reference>
<sequence length="86" mass="10124">AVKAVEHAQTYWSLLEKIPPRDLKLTRFDDEIFEHTPREFPEFATAPHTSLVALDEGRMKGEKQWRAFITSCRRHDKIYPPPRLCC</sequence>
<dbReference type="EMBL" id="JAKELL010000132">
    <property type="protein sequence ID" value="KAH8980674.1"/>
    <property type="molecule type" value="Genomic_DNA"/>
</dbReference>